<comment type="similarity">
    <text evidence="2">Belongs to the CorA metal ion transporter (MIT) (TC 1.A.35) family.</text>
</comment>
<comment type="caution">
    <text evidence="20">The sequence shown here is derived from an EMBL/GenBank/DDBJ whole genome shotgun (WGS) entry which is preliminary data.</text>
</comment>
<accession>A0A4Z1EGE1</accession>
<evidence type="ECO:0000256" key="13">
    <source>
        <dbReference type="ARBA" id="ARBA00046105"/>
    </source>
</evidence>
<dbReference type="GO" id="GO:0015095">
    <property type="term" value="F:magnesium ion transmembrane transporter activity"/>
    <property type="evidence" value="ECO:0007669"/>
    <property type="project" value="TreeGrafter"/>
</dbReference>
<evidence type="ECO:0000313" key="20">
    <source>
        <dbReference type="EMBL" id="TGO09518.1"/>
    </source>
</evidence>
<comment type="subcellular location">
    <subcellularLocation>
        <location evidence="1">Mitochondrion inner membrane</location>
        <topology evidence="1">Multi-pass membrane protein</topology>
    </subcellularLocation>
</comment>
<keyword evidence="7" id="KW-0809">Transit peptide</keyword>
<evidence type="ECO:0000313" key="21">
    <source>
        <dbReference type="Proteomes" id="UP000297777"/>
    </source>
</evidence>
<feature type="compositionally biased region" description="Basic residues" evidence="18">
    <location>
        <begin position="969"/>
        <end position="978"/>
    </location>
</feature>
<keyword evidence="8 19" id="KW-1133">Transmembrane helix</keyword>
<evidence type="ECO:0000256" key="14">
    <source>
        <dbReference type="ARBA" id="ARBA00046701"/>
    </source>
</evidence>
<evidence type="ECO:0000256" key="18">
    <source>
        <dbReference type="SAM" id="MobiDB-lite"/>
    </source>
</evidence>
<evidence type="ECO:0000256" key="4">
    <source>
        <dbReference type="ARBA" id="ARBA00022692"/>
    </source>
</evidence>
<feature type="region of interest" description="Disordered" evidence="18">
    <location>
        <begin position="478"/>
        <end position="514"/>
    </location>
</feature>
<feature type="transmembrane region" description="Helical" evidence="19">
    <location>
        <begin position="828"/>
        <end position="846"/>
    </location>
</feature>
<dbReference type="GO" id="GO:0005743">
    <property type="term" value="C:mitochondrial inner membrane"/>
    <property type="evidence" value="ECO:0007669"/>
    <property type="project" value="UniProtKB-SubCell"/>
</dbReference>
<keyword evidence="6" id="KW-0460">Magnesium</keyword>
<dbReference type="OrthoDB" id="10251508at2759"/>
<name>A0A4Z1EGE1_9HELO</name>
<feature type="region of interest" description="Disordered" evidence="18">
    <location>
        <begin position="942"/>
        <end position="987"/>
    </location>
</feature>
<evidence type="ECO:0000256" key="19">
    <source>
        <dbReference type="SAM" id="Phobius"/>
    </source>
</evidence>
<sequence length="987" mass="110866">MAGTPIKVPGKNTRDSSKSAVLARKIMKRPPGRPLKKKSSKVASQTSKSCTSLLRESKVRTLKNIKSRRKMSELEKLPTEILEQIFFGCWNLSLPACSPVIGGKLSSVAVYNKIIIAAFGPLWDKWYGQLLDPSLDLDYSGNSSLQTTILKFRWAKLPILLQGQDLWVQKYALERPFPLALGMVAFHHGDNSEGIDPKNASSAELLENDFAKYCNAFQRMDVSHTTGASETMDLTLPGLVEKREQIFDLGIRNYANVARGTEIPHTLLMGPWDEEAVKFLFWLVMGGARIDWLASTSGEAAIIGYKNAVRECRIEVIHLLLYAGVNHKLDEDIFQYSLENADPNRHFMTILLMIYLPYQDPYPWIIEEIFRFRSSHEHENDNKVRLVEDFLTLFSAAMRSHIHNHVPSASLLRFLRAQSEGVCFFSSNPRQGYSLDHAPHVPASSLGYNYPSRSCRRPLSTSLQRRATVEAGLQNPKFLGSRLATSNSSSNDTQPTRVTLSSKKSATQNRSQTSRGIFTGAKKWPFKLWSSKRDGKPLQPDDLPHLSEDGREIDVFSLGRSVSVKAASEPRLRCTELDENGNVVLVNGEFKKSELIAKYGLLPRDLRKIDSSTLPHILVRPSAILINLLHLRVLIKSNRVLIFDAYGSTDTYTQSLFMYDLEGKLSQKQNSVSAGALPYEFRALEAVLISVTSGLEKEFETVREPVVRVLKELEEDIDRDKLRYLLIYSKKLGTFEQKAKLVRDSIDELLEADDDLAAMYLTEKDHDLKRGEDDHTEVEMLLESYHKLCDEIVQESGNLVSNIRNTEEIVKAILDANRNSLMLLELKISIGTLGMGSGAFIAALYGMNLKNHIEESDLGFLGVSGWCGIFAAIVWFYGISKLKKVQRVSMWGESGMRGRNWRVAEDETKALEMDKGRRDRGRRLKEERGSAMEEVMAKVMEQRKSIHESAQAAGNAGKRAREMAARSAGHGHGHGHAKRGLDTATDT</sequence>
<evidence type="ECO:0000256" key="8">
    <source>
        <dbReference type="ARBA" id="ARBA00022989"/>
    </source>
</evidence>
<feature type="transmembrane region" description="Helical" evidence="19">
    <location>
        <begin position="858"/>
        <end position="877"/>
    </location>
</feature>
<evidence type="ECO:0000256" key="11">
    <source>
        <dbReference type="ARBA" id="ARBA00023136"/>
    </source>
</evidence>
<keyword evidence="11 19" id="KW-0472">Membrane</keyword>
<protein>
    <recommendedName>
        <fullName evidence="15">Mitochondrial inner membrane magnesium transporter MRS2</fullName>
    </recommendedName>
    <alternativeName>
        <fullName evidence="16">Mitochondrial inner membrane magnesium transporter mrs2</fullName>
    </alternativeName>
    <alternativeName>
        <fullName evidence="12 17">RNA-splicing protein MRS2</fullName>
    </alternativeName>
</protein>
<keyword evidence="4 19" id="KW-0812">Transmembrane</keyword>
<keyword evidence="3" id="KW-0813">Transport</keyword>
<evidence type="ECO:0000256" key="16">
    <source>
        <dbReference type="ARBA" id="ARBA00072872"/>
    </source>
</evidence>
<dbReference type="Gene3D" id="2.40.128.330">
    <property type="match status" value="1"/>
</dbReference>
<feature type="region of interest" description="Disordered" evidence="18">
    <location>
        <begin position="1"/>
        <end position="48"/>
    </location>
</feature>
<dbReference type="CDD" id="cd12823">
    <property type="entry name" value="Mrs2_Mfm1p-like"/>
    <property type="match status" value="1"/>
</dbReference>
<evidence type="ECO:0000256" key="10">
    <source>
        <dbReference type="ARBA" id="ARBA00023128"/>
    </source>
</evidence>
<keyword evidence="21" id="KW-1185">Reference proteome</keyword>
<dbReference type="AlphaFoldDB" id="A0A4Z1EGE1"/>
<evidence type="ECO:0000256" key="5">
    <source>
        <dbReference type="ARBA" id="ARBA00022792"/>
    </source>
</evidence>
<dbReference type="GO" id="GO:0045016">
    <property type="term" value="P:mitochondrial magnesium ion transmembrane transport"/>
    <property type="evidence" value="ECO:0007669"/>
    <property type="project" value="UniProtKB-ARBA"/>
</dbReference>
<gene>
    <name evidence="20" type="ORF">BTUL_0163g00290</name>
</gene>
<keyword evidence="9" id="KW-0406">Ion transport</keyword>
<dbReference type="EMBL" id="PQXH01000163">
    <property type="protein sequence ID" value="TGO09518.1"/>
    <property type="molecule type" value="Genomic_DNA"/>
</dbReference>
<dbReference type="FunFam" id="1.20.58.340:FF:000005">
    <property type="entry name" value="Inner membrane magnesium transporter MRS2"/>
    <property type="match status" value="1"/>
</dbReference>
<keyword evidence="5" id="KW-0999">Mitochondrion inner membrane</keyword>
<organism evidence="20 21">
    <name type="scientific">Botrytis tulipae</name>
    <dbReference type="NCBI Taxonomy" id="87230"/>
    <lineage>
        <taxon>Eukaryota</taxon>
        <taxon>Fungi</taxon>
        <taxon>Dikarya</taxon>
        <taxon>Ascomycota</taxon>
        <taxon>Pezizomycotina</taxon>
        <taxon>Leotiomycetes</taxon>
        <taxon>Helotiales</taxon>
        <taxon>Sclerotiniaceae</taxon>
        <taxon>Botrytis</taxon>
    </lineage>
</organism>
<evidence type="ECO:0000256" key="1">
    <source>
        <dbReference type="ARBA" id="ARBA00004448"/>
    </source>
</evidence>
<keyword evidence="10" id="KW-0496">Mitochondrion</keyword>
<evidence type="ECO:0000256" key="2">
    <source>
        <dbReference type="ARBA" id="ARBA00009765"/>
    </source>
</evidence>
<evidence type="ECO:0000256" key="12">
    <source>
        <dbReference type="ARBA" id="ARBA00043036"/>
    </source>
</evidence>
<dbReference type="Gene3D" id="1.20.58.340">
    <property type="entry name" value="Magnesium transport protein CorA, transmembrane region"/>
    <property type="match status" value="1"/>
</dbReference>
<evidence type="ECO:0000256" key="7">
    <source>
        <dbReference type="ARBA" id="ARBA00022946"/>
    </source>
</evidence>
<proteinExistence type="inferred from homology"/>
<reference evidence="20 21" key="1">
    <citation type="submission" date="2017-12" db="EMBL/GenBank/DDBJ databases">
        <title>Comparative genomics of Botrytis spp.</title>
        <authorList>
            <person name="Valero-Jimenez C.A."/>
            <person name="Tapia P."/>
            <person name="Veloso J."/>
            <person name="Silva-Moreno E."/>
            <person name="Staats M."/>
            <person name="Valdes J.H."/>
            <person name="Van Kan J.A.L."/>
        </authorList>
    </citation>
    <scope>NUCLEOTIDE SEQUENCE [LARGE SCALE GENOMIC DNA]</scope>
    <source>
        <strain evidence="20 21">Bt9001</strain>
    </source>
</reference>
<feature type="compositionally biased region" description="Basic residues" evidence="18">
    <location>
        <begin position="25"/>
        <end position="40"/>
    </location>
</feature>
<evidence type="ECO:0000256" key="17">
    <source>
        <dbReference type="ARBA" id="ARBA00078518"/>
    </source>
</evidence>
<evidence type="ECO:0000256" key="3">
    <source>
        <dbReference type="ARBA" id="ARBA00022448"/>
    </source>
</evidence>
<dbReference type="Proteomes" id="UP000297777">
    <property type="component" value="Unassembled WGS sequence"/>
</dbReference>
<dbReference type="InterPro" id="IPR039204">
    <property type="entry name" value="MRS2-like"/>
</dbReference>
<comment type="function">
    <text evidence="13">High-conductance magnesium-selective channel that mediates the influx of magnesium into the mitochondrial matrix. Essential for the splicing of mRNA group II introns in mitochondria by affecting mitochondrial magnesium concentrations, which are critical for group II intron splicing. It also suppresses a variety of mitochondrial intron mutations and its absence may disturb the assembly of mitochondrial membrane complexes.</text>
</comment>
<dbReference type="PANTHER" id="PTHR13890:SF0">
    <property type="entry name" value="MAGNESIUM TRANSPORTER MRS2 HOMOLOG, MITOCHONDRIAL"/>
    <property type="match status" value="1"/>
</dbReference>
<comment type="subunit">
    <text evidence="14">Homopentamer. Forms homooligomers. Interacts with MFM1.</text>
</comment>
<dbReference type="FunFam" id="2.40.128.330:FF:000002">
    <property type="entry name" value="Inner membrane magnesium transporter mrs2"/>
    <property type="match status" value="1"/>
</dbReference>
<evidence type="ECO:0000256" key="9">
    <source>
        <dbReference type="ARBA" id="ARBA00023065"/>
    </source>
</evidence>
<evidence type="ECO:0000256" key="15">
    <source>
        <dbReference type="ARBA" id="ARBA00071347"/>
    </source>
</evidence>
<dbReference type="Pfam" id="PF22099">
    <property type="entry name" value="MRS2-like"/>
    <property type="match status" value="1"/>
</dbReference>
<feature type="compositionally biased region" description="Polar residues" evidence="18">
    <location>
        <begin position="483"/>
        <end position="514"/>
    </location>
</feature>
<evidence type="ECO:0000256" key="6">
    <source>
        <dbReference type="ARBA" id="ARBA00022842"/>
    </source>
</evidence>
<dbReference type="PANTHER" id="PTHR13890">
    <property type="entry name" value="RNA SPLICING PROTEIN MRS2, MITOCHONDRIAL"/>
    <property type="match status" value="1"/>
</dbReference>